<evidence type="ECO:0000256" key="1">
    <source>
        <dbReference type="ARBA" id="ARBA00022729"/>
    </source>
</evidence>
<evidence type="ECO:0000313" key="4">
    <source>
        <dbReference type="Proteomes" id="UP000632222"/>
    </source>
</evidence>
<dbReference type="PANTHER" id="PTHR22953">
    <property type="entry name" value="ACID PHOSPHATASE RELATED"/>
    <property type="match status" value="1"/>
</dbReference>
<dbReference type="PANTHER" id="PTHR22953:SF153">
    <property type="entry name" value="PURPLE ACID PHOSPHATASE"/>
    <property type="match status" value="1"/>
</dbReference>
<sequence>MCLWQHEGMNFKPFAGFLLLCASASGFQAKAQNTVLAAGDIGMCNLQAPYWTGDLIRRELQKDPAARVLALGDLAYTVGSKAEFKACFDAAWGSFKGNIYPAPGNHEYETANAAGYFDYFAERAGKGYYGFDLGKWRVLSLNSNLSGEAMQQQIQWLKTDLDAFKGQCILAYWHHPLVSSGFHGNNSIMKPVWEVLQAHHADLVLVGHDHHYERFTQLSSSGTPDSEGIREFVVGTGGAVLYRTLFIKPGSEKHQNSQFGVLKLNLQDSGYSWEFLAANPKQAGKVLDSGSADCHAK</sequence>
<dbReference type="InterPro" id="IPR004843">
    <property type="entry name" value="Calcineurin-like_PHP"/>
</dbReference>
<proteinExistence type="predicted"/>
<evidence type="ECO:0000259" key="2">
    <source>
        <dbReference type="Pfam" id="PF00149"/>
    </source>
</evidence>
<comment type="caution">
    <text evidence="3">The sequence shown here is derived from an EMBL/GenBank/DDBJ whole genome shotgun (WGS) entry which is preliminary data.</text>
</comment>
<accession>A0ABQ2CXC7</accession>
<reference evidence="4" key="1">
    <citation type="journal article" date="2019" name="Int. J. Syst. Evol. Microbiol.">
        <title>The Global Catalogue of Microorganisms (GCM) 10K type strain sequencing project: providing services to taxonomists for standard genome sequencing and annotation.</title>
        <authorList>
            <consortium name="The Broad Institute Genomics Platform"/>
            <consortium name="The Broad Institute Genome Sequencing Center for Infectious Disease"/>
            <person name="Wu L."/>
            <person name="Ma J."/>
        </authorList>
    </citation>
    <scope>NUCLEOTIDE SEQUENCE [LARGE SCALE GENOMIC DNA]</scope>
    <source>
        <strain evidence="4">JCM 14370</strain>
    </source>
</reference>
<dbReference type="Pfam" id="PF00149">
    <property type="entry name" value="Metallophos"/>
    <property type="match status" value="1"/>
</dbReference>
<feature type="domain" description="Calcineurin-like phosphoesterase" evidence="2">
    <location>
        <begin position="55"/>
        <end position="212"/>
    </location>
</feature>
<dbReference type="InterPro" id="IPR029052">
    <property type="entry name" value="Metallo-depent_PP-like"/>
</dbReference>
<name>A0ABQ2CXC7_9DEIO</name>
<dbReference type="Proteomes" id="UP000632222">
    <property type="component" value="Unassembled WGS sequence"/>
</dbReference>
<dbReference type="InterPro" id="IPR039331">
    <property type="entry name" value="PAPs-like"/>
</dbReference>
<keyword evidence="4" id="KW-1185">Reference proteome</keyword>
<evidence type="ECO:0000313" key="3">
    <source>
        <dbReference type="EMBL" id="GGJ25449.1"/>
    </source>
</evidence>
<protein>
    <recommendedName>
        <fullName evidence="2">Calcineurin-like phosphoesterase domain-containing protein</fullName>
    </recommendedName>
</protein>
<dbReference type="SUPFAM" id="SSF56300">
    <property type="entry name" value="Metallo-dependent phosphatases"/>
    <property type="match status" value="1"/>
</dbReference>
<dbReference type="EMBL" id="BMOD01000002">
    <property type="protein sequence ID" value="GGJ25449.1"/>
    <property type="molecule type" value="Genomic_DNA"/>
</dbReference>
<gene>
    <name evidence="3" type="ORF">GCM10008938_09420</name>
</gene>
<keyword evidence="1" id="KW-0732">Signal</keyword>
<dbReference type="Gene3D" id="3.60.21.10">
    <property type="match status" value="1"/>
</dbReference>
<organism evidence="3 4">
    <name type="scientific">Deinococcus roseus</name>
    <dbReference type="NCBI Taxonomy" id="392414"/>
    <lineage>
        <taxon>Bacteria</taxon>
        <taxon>Thermotogati</taxon>
        <taxon>Deinococcota</taxon>
        <taxon>Deinococci</taxon>
        <taxon>Deinococcales</taxon>
        <taxon>Deinococcaceae</taxon>
        <taxon>Deinococcus</taxon>
    </lineage>
</organism>